<dbReference type="EMBL" id="QRAP01000003">
    <property type="protein sequence ID" value="RDK92909.1"/>
    <property type="molecule type" value="Genomic_DNA"/>
</dbReference>
<feature type="domain" description="HNH nuclease" evidence="1">
    <location>
        <begin position="208"/>
        <end position="257"/>
    </location>
</feature>
<organism evidence="2 3">
    <name type="scientific">Enterobacillus tribolii</name>
    <dbReference type="NCBI Taxonomy" id="1487935"/>
    <lineage>
        <taxon>Bacteria</taxon>
        <taxon>Pseudomonadati</taxon>
        <taxon>Pseudomonadota</taxon>
        <taxon>Gammaproteobacteria</taxon>
        <taxon>Enterobacterales</taxon>
        <taxon>Hafniaceae</taxon>
        <taxon>Enterobacillus</taxon>
    </lineage>
</organism>
<sequence>MPLLSLPRLHLAALRWFEDRSGQAVTYDELTNDRTPCLLTTRAKGIYKPKGADYALSIRQGLNSKYSDKEPVYQQDGSWTYLYAQEESATKPAEQLSGNRSLQKCMLDDVPIAVLHQLSPKPHVSYRVMGLAYVTDWKDGFFTLKSTTLPLTDEPDEEDVSRETPPPLAEFDPARIADERKKALRSIAVRQGQSAFRSGLLLAYQGKCAISGCSIKAVLEAAHITPFRGPTTNAIDNGLLLRSDLHTLWDQGLLHLDEELRVQLHPTLKNSEYQVLANRPLAPTLSPSSAPSLKAILAHREWCLNKDR</sequence>
<evidence type="ECO:0000313" key="3">
    <source>
        <dbReference type="Proteomes" id="UP000254848"/>
    </source>
</evidence>
<reference evidence="2 3" key="1">
    <citation type="submission" date="2018-07" db="EMBL/GenBank/DDBJ databases">
        <title>Genomic Encyclopedia of Type Strains, Phase IV (KMG-IV): sequencing the most valuable type-strain genomes for metagenomic binning, comparative biology and taxonomic classification.</title>
        <authorList>
            <person name="Goeker M."/>
        </authorList>
    </citation>
    <scope>NUCLEOTIDE SEQUENCE [LARGE SCALE GENOMIC DNA]</scope>
    <source>
        <strain evidence="2 3">DSM 103736</strain>
    </source>
</reference>
<name>A0A370QUG8_9GAMM</name>
<protein>
    <submittedName>
        <fullName evidence="2">HNH endonuclease</fullName>
    </submittedName>
</protein>
<dbReference type="InterPro" id="IPR003615">
    <property type="entry name" value="HNH_nuc"/>
</dbReference>
<keyword evidence="2" id="KW-0255">Endonuclease</keyword>
<dbReference type="GO" id="GO:0004519">
    <property type="term" value="F:endonuclease activity"/>
    <property type="evidence" value="ECO:0007669"/>
    <property type="project" value="UniProtKB-KW"/>
</dbReference>
<keyword evidence="2" id="KW-0540">Nuclease</keyword>
<comment type="caution">
    <text evidence="2">The sequence shown here is derived from an EMBL/GenBank/DDBJ whole genome shotgun (WGS) entry which is preliminary data.</text>
</comment>
<gene>
    <name evidence="2" type="ORF">C8D90_103302</name>
</gene>
<proteinExistence type="predicted"/>
<dbReference type="OrthoDB" id="529575at2"/>
<evidence type="ECO:0000259" key="1">
    <source>
        <dbReference type="Pfam" id="PF13391"/>
    </source>
</evidence>
<dbReference type="Pfam" id="PF13391">
    <property type="entry name" value="HNH_2"/>
    <property type="match status" value="1"/>
</dbReference>
<evidence type="ECO:0000313" key="2">
    <source>
        <dbReference type="EMBL" id="RDK92909.1"/>
    </source>
</evidence>
<dbReference type="RefSeq" id="WP_115458087.1">
    <property type="nucleotide sequence ID" value="NZ_QRAP01000003.1"/>
</dbReference>
<dbReference type="Proteomes" id="UP000254848">
    <property type="component" value="Unassembled WGS sequence"/>
</dbReference>
<keyword evidence="3" id="KW-1185">Reference proteome</keyword>
<keyword evidence="2" id="KW-0378">Hydrolase</keyword>
<accession>A0A370QUG8</accession>
<dbReference type="AlphaFoldDB" id="A0A370QUG8"/>